<feature type="binding site" evidence="11">
    <location>
        <begin position="272"/>
        <end position="286"/>
    </location>
    <ligand>
        <name>NAD(+)</name>
        <dbReference type="ChEBI" id="CHEBI:57540"/>
    </ligand>
</feature>
<dbReference type="STRING" id="1191523.MROS_1002"/>
<dbReference type="eggNOG" id="COG0445">
    <property type="taxonomic scope" value="Bacteria"/>
</dbReference>
<dbReference type="FunFam" id="1.10.150.570:FF:000001">
    <property type="entry name" value="tRNA uridine 5-carboxymethylaminomethyl modification enzyme MnmG"/>
    <property type="match status" value="1"/>
</dbReference>
<dbReference type="InterPro" id="IPR040131">
    <property type="entry name" value="MnmG_N"/>
</dbReference>
<evidence type="ECO:0000313" key="13">
    <source>
        <dbReference type="EMBL" id="AFN74242.1"/>
    </source>
</evidence>
<comment type="function">
    <text evidence="2 11">NAD-binding protein involved in the addition of a carboxymethylaminomethyl (cmnm) group at the wobble position (U34) of certain tRNAs, forming tRNA-cmnm(5)s(2)U34.</text>
</comment>
<dbReference type="FunFam" id="3.50.50.60:FF:000002">
    <property type="entry name" value="tRNA uridine 5-carboxymethylaminomethyl modification enzyme MnmG"/>
    <property type="match status" value="1"/>
</dbReference>
<comment type="cofactor">
    <cofactor evidence="1 11">
        <name>FAD</name>
        <dbReference type="ChEBI" id="CHEBI:57692"/>
    </cofactor>
</comment>
<dbReference type="GO" id="GO:0002098">
    <property type="term" value="P:tRNA wobble uridine modification"/>
    <property type="evidence" value="ECO:0007669"/>
    <property type="project" value="InterPro"/>
</dbReference>
<dbReference type="HOGENOM" id="CLU_007831_2_2_10"/>
<dbReference type="InterPro" id="IPR044920">
    <property type="entry name" value="MnmG_C_subdom_sf"/>
</dbReference>
<dbReference type="HAMAP" id="MF_00129">
    <property type="entry name" value="MnmG_GidA"/>
    <property type="match status" value="1"/>
</dbReference>
<dbReference type="Gene3D" id="1.10.150.570">
    <property type="entry name" value="GidA associated domain, C-terminal subdomain"/>
    <property type="match status" value="1"/>
</dbReference>
<dbReference type="InterPro" id="IPR020595">
    <property type="entry name" value="MnmG-rel_CS"/>
</dbReference>
<feature type="domain" description="tRNA uridine 5-carboxymethylaminomethyl modification enzyme C-terminal subdomain" evidence="12">
    <location>
        <begin position="552"/>
        <end position="623"/>
    </location>
</feature>
<name>I6YUK0_MELRP</name>
<dbReference type="Pfam" id="PF21680">
    <property type="entry name" value="GIDA_C_1st"/>
    <property type="match status" value="1"/>
</dbReference>
<dbReference type="Gene3D" id="3.50.50.60">
    <property type="entry name" value="FAD/NAD(P)-binding domain"/>
    <property type="match status" value="2"/>
</dbReference>
<dbReference type="InterPro" id="IPR002218">
    <property type="entry name" value="MnmG-rel"/>
</dbReference>
<evidence type="ECO:0000256" key="11">
    <source>
        <dbReference type="HAMAP-Rule" id="MF_00129"/>
    </source>
</evidence>
<organism evidence="13 14">
    <name type="scientific">Melioribacter roseus (strain DSM 23840 / JCM 17771 / VKM B-2668 / P3M-2)</name>
    <dbReference type="NCBI Taxonomy" id="1191523"/>
    <lineage>
        <taxon>Bacteria</taxon>
        <taxon>Pseudomonadati</taxon>
        <taxon>Ignavibacteriota</taxon>
        <taxon>Ignavibacteria</taxon>
        <taxon>Ignavibacteriales</taxon>
        <taxon>Melioribacteraceae</taxon>
        <taxon>Melioribacter</taxon>
    </lineage>
</organism>
<comment type="similarity">
    <text evidence="3 11">Belongs to the MnmG family.</text>
</comment>
<dbReference type="InterPro" id="IPR026904">
    <property type="entry name" value="MnmG_C"/>
</dbReference>
<evidence type="ECO:0000256" key="8">
    <source>
        <dbReference type="ARBA" id="ARBA00023027"/>
    </source>
</evidence>
<evidence type="ECO:0000256" key="7">
    <source>
        <dbReference type="ARBA" id="ARBA00022827"/>
    </source>
</evidence>
<dbReference type="SUPFAM" id="SSF51905">
    <property type="entry name" value="FAD/NAD(P)-binding domain"/>
    <property type="match status" value="1"/>
</dbReference>
<dbReference type="NCBIfam" id="TIGR00136">
    <property type="entry name" value="mnmG_gidA"/>
    <property type="match status" value="1"/>
</dbReference>
<evidence type="ECO:0000256" key="5">
    <source>
        <dbReference type="ARBA" id="ARBA00022630"/>
    </source>
</evidence>
<evidence type="ECO:0000256" key="6">
    <source>
        <dbReference type="ARBA" id="ARBA00022694"/>
    </source>
</evidence>
<evidence type="ECO:0000256" key="10">
    <source>
        <dbReference type="ARBA" id="ARBA00031800"/>
    </source>
</evidence>
<proteinExistence type="inferred from homology"/>
<comment type="subcellular location">
    <subcellularLocation>
        <location evidence="11">Cytoplasm</location>
    </subcellularLocation>
</comment>
<dbReference type="GO" id="GO:0030488">
    <property type="term" value="P:tRNA methylation"/>
    <property type="evidence" value="ECO:0007669"/>
    <property type="project" value="TreeGrafter"/>
</dbReference>
<reference evidence="13 14" key="1">
    <citation type="journal article" date="2013" name="PLoS ONE">
        <title>Genomic analysis of Melioribacter roseus, facultatively anaerobic organotrophic bacterium representing a novel deep lineage within Bacteriodetes/Chlorobi group.</title>
        <authorList>
            <person name="Kadnikov V.V."/>
            <person name="Mardanov A.V."/>
            <person name="Podosokorskaya O.A."/>
            <person name="Gavrilov S.N."/>
            <person name="Kublanov I.V."/>
            <person name="Beletsky A.V."/>
            <person name="Bonch-Osmolovskaya E.A."/>
            <person name="Ravin N.V."/>
        </authorList>
    </citation>
    <scope>NUCLEOTIDE SEQUENCE [LARGE SCALE GENOMIC DNA]</scope>
    <source>
        <strain evidence="14">JCM 17771 / P3M-2</strain>
    </source>
</reference>
<evidence type="ECO:0000256" key="1">
    <source>
        <dbReference type="ARBA" id="ARBA00001974"/>
    </source>
</evidence>
<evidence type="ECO:0000256" key="9">
    <source>
        <dbReference type="ARBA" id="ARBA00025948"/>
    </source>
</evidence>
<evidence type="ECO:0000259" key="12">
    <source>
        <dbReference type="SMART" id="SM01228"/>
    </source>
</evidence>
<dbReference type="GO" id="GO:0005829">
    <property type="term" value="C:cytosol"/>
    <property type="evidence" value="ECO:0007669"/>
    <property type="project" value="TreeGrafter"/>
</dbReference>
<comment type="caution">
    <text evidence="11">Lacks conserved residue(s) required for the propagation of feature annotation.</text>
</comment>
<sequence length="627" mass="69982">MKRYDLIVVGGGHAGIEGAVAAAKMGCSVAVITMDKNGFGRMSCNPAIGGSAKGHLVHEIDSLGGVMGLIADRTGIQFRTLNKSKGPAVWAGRSQNDRELYSAEASRVVQSTPNLEIIEDSVIEAFEENRKIKGVKTAKGVEYGCKALIVCSGTFLNGLMYTGLNAFKGGRYGEPPAVGLTESLVNMGFEAGRLKTGTPPRLKKDSINWDVLQEQPGDNPPQPFSLRTPPEEFPYQPQMSCYITYTDTEVHKILEKGFERSPLFTGIIKGRGPRYCPSIEDKIYRFSDKDRHQLFLEPEGLNSDLIYINGFSTSLPEEIQLEALRKIKGLEEVEMVRPGYAVEYDFFPPYQVDLTLETKLIEGLYFAGQINGTSGYEEAAAQGLVAGINAALKIQGRPEFVLKRSEAYIGVLIDDLVDKSTDEPYRMFTSRAEHRLVLRQDNADRRLMKYGFQFGLIPEDLYNDLKRREILITKSKDFLDNTKIHPDEINPLLESIGSSPLNNSEQIAKVLKRPEVKIDELLKRISVNHGENKLIKELLNDPKALLQVEIEIKYEGYIQRQFELIEKMEKMEDLLIPSNFDYNNLKAVSAEAREKLSRVRPRSIGQASRISGVSPSDISVLLVYLKG</sequence>
<keyword evidence="6 11" id="KW-0819">tRNA processing</keyword>
<gene>
    <name evidence="11" type="primary">mnmG</name>
    <name evidence="11" type="synonym">gidA</name>
    <name evidence="13" type="ordered locus">MROS_1002</name>
</gene>
<keyword evidence="5 11" id="KW-0285">Flavoprotein</keyword>
<keyword evidence="7 11" id="KW-0274">FAD</keyword>
<dbReference type="PATRIC" id="fig|1191523.3.peg.1058"/>
<dbReference type="InterPro" id="IPR049312">
    <property type="entry name" value="GIDA_C_N"/>
</dbReference>
<protein>
    <recommendedName>
        <fullName evidence="4 11">tRNA uridine 5-carboxymethylaminomethyl modification enzyme MnmG</fullName>
    </recommendedName>
    <alternativeName>
        <fullName evidence="10 11">Glucose-inhibited division protein A</fullName>
    </alternativeName>
</protein>
<dbReference type="InterPro" id="IPR004416">
    <property type="entry name" value="MnmG"/>
</dbReference>
<dbReference type="InterPro" id="IPR047001">
    <property type="entry name" value="MnmG_C_subdom"/>
</dbReference>
<evidence type="ECO:0000256" key="4">
    <source>
        <dbReference type="ARBA" id="ARBA00020461"/>
    </source>
</evidence>
<comment type="subunit">
    <text evidence="9 11">Homodimer. Heterotetramer of two MnmE and two MnmG subunits.</text>
</comment>
<dbReference type="Proteomes" id="UP000009011">
    <property type="component" value="Chromosome"/>
</dbReference>
<dbReference type="Pfam" id="PF01134">
    <property type="entry name" value="GIDA"/>
    <property type="match status" value="1"/>
</dbReference>
<evidence type="ECO:0000313" key="14">
    <source>
        <dbReference type="Proteomes" id="UP000009011"/>
    </source>
</evidence>
<dbReference type="PROSITE" id="PS01280">
    <property type="entry name" value="GIDA_1"/>
    <property type="match status" value="1"/>
</dbReference>
<feature type="binding site" evidence="11">
    <location>
        <begin position="10"/>
        <end position="15"/>
    </location>
    <ligand>
        <name>FAD</name>
        <dbReference type="ChEBI" id="CHEBI:57692"/>
    </ligand>
</feature>
<dbReference type="AlphaFoldDB" id="I6YUK0"/>
<dbReference type="SMART" id="SM01228">
    <property type="entry name" value="GIDA_assoc_3"/>
    <property type="match status" value="1"/>
</dbReference>
<keyword evidence="8 11" id="KW-0520">NAD</keyword>
<dbReference type="Pfam" id="PF13932">
    <property type="entry name" value="SAM_GIDA_C"/>
    <property type="match status" value="1"/>
</dbReference>
<dbReference type="InterPro" id="IPR036188">
    <property type="entry name" value="FAD/NAD-bd_sf"/>
</dbReference>
<dbReference type="GO" id="GO:0050660">
    <property type="term" value="F:flavin adenine dinucleotide binding"/>
    <property type="evidence" value="ECO:0007669"/>
    <property type="project" value="UniProtKB-UniRule"/>
</dbReference>
<dbReference type="RefSeq" id="WP_014855678.1">
    <property type="nucleotide sequence ID" value="NC_018178.1"/>
</dbReference>
<keyword evidence="11" id="KW-0963">Cytoplasm</keyword>
<dbReference type="Gene3D" id="1.10.10.1800">
    <property type="entry name" value="tRNA uridine 5-carboxymethylaminomethyl modification enzyme MnmG/GidA"/>
    <property type="match status" value="1"/>
</dbReference>
<accession>I6YUK0</accession>
<dbReference type="KEGG" id="mro:MROS_1002"/>
<dbReference type="EMBL" id="CP003557">
    <property type="protein sequence ID" value="AFN74242.1"/>
    <property type="molecule type" value="Genomic_DNA"/>
</dbReference>
<dbReference type="PANTHER" id="PTHR11806">
    <property type="entry name" value="GLUCOSE INHIBITED DIVISION PROTEIN A"/>
    <property type="match status" value="1"/>
</dbReference>
<evidence type="ECO:0000256" key="2">
    <source>
        <dbReference type="ARBA" id="ARBA00003717"/>
    </source>
</evidence>
<dbReference type="PROSITE" id="PS01281">
    <property type="entry name" value="GIDA_2"/>
    <property type="match status" value="1"/>
</dbReference>
<dbReference type="OrthoDB" id="9815560at2"/>
<keyword evidence="14" id="KW-1185">Reference proteome</keyword>
<dbReference type="PANTHER" id="PTHR11806:SF0">
    <property type="entry name" value="PROTEIN MTO1 HOMOLOG, MITOCHONDRIAL"/>
    <property type="match status" value="1"/>
</dbReference>
<evidence type="ECO:0000256" key="3">
    <source>
        <dbReference type="ARBA" id="ARBA00007653"/>
    </source>
</evidence>